<dbReference type="InterPro" id="IPR054520">
    <property type="entry name" value="M_Eco57I_C"/>
</dbReference>
<evidence type="ECO:0000256" key="3">
    <source>
        <dbReference type="ARBA" id="ARBA00022603"/>
    </source>
</evidence>
<reference evidence="10 11" key="1">
    <citation type="submission" date="2016-10" db="EMBL/GenBank/DDBJ databases">
        <authorList>
            <person name="Varghese N."/>
            <person name="Submissions S."/>
        </authorList>
    </citation>
    <scope>NUCLEOTIDE SEQUENCE [LARGE SCALE GENOMIC DNA]</scope>
    <source>
        <strain evidence="10 11">DSM 26291</strain>
    </source>
</reference>
<comment type="similarity">
    <text evidence="1">Belongs to the N(4)/N(6)-methyltransferase family.</text>
</comment>
<dbReference type="EMBL" id="FOTV01000011">
    <property type="protein sequence ID" value="SFL83173.1"/>
    <property type="molecule type" value="Genomic_DNA"/>
</dbReference>
<name>A0ABY1FQ61_9GAMM</name>
<keyword evidence="6" id="KW-0680">Restriction system</keyword>
<dbReference type="PANTHER" id="PTHR33841:SF5">
    <property type="entry name" value="DNA METHYLASE (MODIFICATION METHYLASE) (METHYLTRANSFERASE)-RELATED"/>
    <property type="match status" value="1"/>
</dbReference>
<dbReference type="GO" id="GO:0032259">
    <property type="term" value="P:methylation"/>
    <property type="evidence" value="ECO:0007669"/>
    <property type="project" value="UniProtKB-KW"/>
</dbReference>
<dbReference type="SUPFAM" id="SSF53335">
    <property type="entry name" value="S-adenosyl-L-methionine-dependent methyltransferases"/>
    <property type="match status" value="1"/>
</dbReference>
<dbReference type="InterPro" id="IPR002052">
    <property type="entry name" value="DNA_methylase_N6_adenine_CS"/>
</dbReference>
<proteinExistence type="inferred from homology"/>
<evidence type="ECO:0000256" key="6">
    <source>
        <dbReference type="ARBA" id="ARBA00022747"/>
    </source>
</evidence>
<gene>
    <name evidence="10" type="ORF">SAMN04487868_111133</name>
</gene>
<keyword evidence="4" id="KW-0808">Transferase</keyword>
<dbReference type="CDD" id="cd02440">
    <property type="entry name" value="AdoMet_MTases"/>
    <property type="match status" value="1"/>
</dbReference>
<dbReference type="EC" id="2.1.1.72" evidence="2"/>
<keyword evidence="11" id="KW-1185">Reference proteome</keyword>
<sequence>MLDASLSYSEILYIYSANSLSTMTKFPPPLTEQRLYGAYYTPIPVTEILTRWAVRSSEDKVLEPGFGGCGFLESAIQVLSELGSETPANNIYGCDRDPVAFKFLHHKIATPDCKDKFILADFLELTTKDFATTGFDTVIGNPPYVSHHNMDSRQKTSAKSAMEKAGFSLDKRSSLWAYFVVHSLSLLKKGGRCAWVLPASFLHAQYSNKVKELLLLNFSEITAISLSERLFIESSAKEKTIVLLAEGFGKPRIQNSITELYAKNVDSLALVIQGYLNKIPPHTIETCSPIELAKTDTVFKRISNLTPKHTIGDVAEIKIGIVTGANRFFIINDVTRKNNSIPLKYTSPILSKMSQAEGLEFSKSDHKKSLAANQRSLLLDLPEGNYRKGPLKIYLDSFPETERLKNKTFKKRKLWYQPCDGRIPDAFISYMCDHGPRIVINEARINSTNTIHRCYLKDTYKMLSKLISISILTSFSQLSSEINGRVYGSGVLKLEPSEAKKIEILIPRKLDEKSINTAYFEINRKMRLKDYSGARNMADSLIYNSLGITNHEKVSEHFKSLLMGIRVERRVRSRN</sequence>
<dbReference type="InterPro" id="IPR003356">
    <property type="entry name" value="DNA_methylase_A-5"/>
</dbReference>
<comment type="catalytic activity">
    <reaction evidence="7">
        <text>a 2'-deoxyadenosine in DNA + S-adenosyl-L-methionine = an N(6)-methyl-2'-deoxyadenosine in DNA + S-adenosyl-L-homocysteine + H(+)</text>
        <dbReference type="Rhea" id="RHEA:15197"/>
        <dbReference type="Rhea" id="RHEA-COMP:12418"/>
        <dbReference type="Rhea" id="RHEA-COMP:12419"/>
        <dbReference type="ChEBI" id="CHEBI:15378"/>
        <dbReference type="ChEBI" id="CHEBI:57856"/>
        <dbReference type="ChEBI" id="CHEBI:59789"/>
        <dbReference type="ChEBI" id="CHEBI:90615"/>
        <dbReference type="ChEBI" id="CHEBI:90616"/>
        <dbReference type="EC" id="2.1.1.72"/>
    </reaction>
</comment>
<feature type="domain" description="Type II methyltransferase M.Eco57I C-terminal" evidence="9">
    <location>
        <begin position="297"/>
        <end position="542"/>
    </location>
</feature>
<dbReference type="PRINTS" id="PR00507">
    <property type="entry name" value="N12N6MTFRASE"/>
</dbReference>
<evidence type="ECO:0000259" key="9">
    <source>
        <dbReference type="Pfam" id="PF22837"/>
    </source>
</evidence>
<dbReference type="InterPro" id="IPR029063">
    <property type="entry name" value="SAM-dependent_MTases_sf"/>
</dbReference>
<organism evidence="10 11">
    <name type="scientific">Marinobacter salarius</name>
    <dbReference type="NCBI Taxonomy" id="1420917"/>
    <lineage>
        <taxon>Bacteria</taxon>
        <taxon>Pseudomonadati</taxon>
        <taxon>Pseudomonadota</taxon>
        <taxon>Gammaproteobacteria</taxon>
        <taxon>Pseudomonadales</taxon>
        <taxon>Marinobacteraceae</taxon>
        <taxon>Marinobacter</taxon>
    </lineage>
</organism>
<evidence type="ECO:0000256" key="4">
    <source>
        <dbReference type="ARBA" id="ARBA00022679"/>
    </source>
</evidence>
<protein>
    <recommendedName>
        <fullName evidence="2">site-specific DNA-methyltransferase (adenine-specific)</fullName>
        <ecNumber evidence="2">2.1.1.72</ecNumber>
    </recommendedName>
</protein>
<dbReference type="RefSeq" id="WP_091643015.1">
    <property type="nucleotide sequence ID" value="NZ_FOTV01000011.1"/>
</dbReference>
<comment type="caution">
    <text evidence="10">The sequence shown here is derived from an EMBL/GenBank/DDBJ whole genome shotgun (WGS) entry which is preliminary data.</text>
</comment>
<dbReference type="Pfam" id="PF22837">
    <property type="entry name" value="M_Eco57I_C"/>
    <property type="match status" value="1"/>
</dbReference>
<evidence type="ECO:0000256" key="7">
    <source>
        <dbReference type="ARBA" id="ARBA00047942"/>
    </source>
</evidence>
<evidence type="ECO:0000256" key="2">
    <source>
        <dbReference type="ARBA" id="ARBA00011900"/>
    </source>
</evidence>
<feature type="domain" description="DNA methylase adenine-specific" evidence="8">
    <location>
        <begin position="34"/>
        <end position="243"/>
    </location>
</feature>
<evidence type="ECO:0000313" key="11">
    <source>
        <dbReference type="Proteomes" id="UP000199211"/>
    </source>
</evidence>
<dbReference type="Proteomes" id="UP000199211">
    <property type="component" value="Unassembled WGS sequence"/>
</dbReference>
<dbReference type="Pfam" id="PF02384">
    <property type="entry name" value="N6_Mtase"/>
    <property type="match status" value="1"/>
</dbReference>
<dbReference type="InterPro" id="IPR050953">
    <property type="entry name" value="N4_N6_ade-DNA_methylase"/>
</dbReference>
<dbReference type="PANTHER" id="PTHR33841">
    <property type="entry name" value="DNA METHYLTRANSFERASE YEEA-RELATED"/>
    <property type="match status" value="1"/>
</dbReference>
<dbReference type="GO" id="GO:0008168">
    <property type="term" value="F:methyltransferase activity"/>
    <property type="evidence" value="ECO:0007669"/>
    <property type="project" value="UniProtKB-KW"/>
</dbReference>
<dbReference type="Gene3D" id="3.40.50.150">
    <property type="entry name" value="Vaccinia Virus protein VP39"/>
    <property type="match status" value="1"/>
</dbReference>
<evidence type="ECO:0000256" key="5">
    <source>
        <dbReference type="ARBA" id="ARBA00022691"/>
    </source>
</evidence>
<dbReference type="PROSITE" id="PS00092">
    <property type="entry name" value="N6_MTASE"/>
    <property type="match status" value="1"/>
</dbReference>
<keyword evidence="3 10" id="KW-0489">Methyltransferase</keyword>
<evidence type="ECO:0000313" key="10">
    <source>
        <dbReference type="EMBL" id="SFL83173.1"/>
    </source>
</evidence>
<evidence type="ECO:0000259" key="8">
    <source>
        <dbReference type="Pfam" id="PF02384"/>
    </source>
</evidence>
<evidence type="ECO:0000256" key="1">
    <source>
        <dbReference type="ARBA" id="ARBA00006594"/>
    </source>
</evidence>
<accession>A0ABY1FQ61</accession>
<keyword evidence="5" id="KW-0949">S-adenosyl-L-methionine</keyword>